<evidence type="ECO:0000313" key="1">
    <source>
        <dbReference type="EMBL" id="CAK0839298.1"/>
    </source>
</evidence>
<dbReference type="PANTHER" id="PTHR10098">
    <property type="entry name" value="RAPSYN-RELATED"/>
    <property type="match status" value="1"/>
</dbReference>
<evidence type="ECO:0008006" key="3">
    <source>
        <dbReference type="Google" id="ProtNLM"/>
    </source>
</evidence>
<organism evidence="1 2">
    <name type="scientific">Prorocentrum cordatum</name>
    <dbReference type="NCBI Taxonomy" id="2364126"/>
    <lineage>
        <taxon>Eukaryota</taxon>
        <taxon>Sar</taxon>
        <taxon>Alveolata</taxon>
        <taxon>Dinophyceae</taxon>
        <taxon>Prorocentrales</taxon>
        <taxon>Prorocentraceae</taxon>
        <taxon>Prorocentrum</taxon>
    </lineage>
</organism>
<dbReference type="SUPFAM" id="SSF51735">
    <property type="entry name" value="NAD(P)-binding Rossmann-fold domains"/>
    <property type="match status" value="1"/>
</dbReference>
<dbReference type="Proteomes" id="UP001189429">
    <property type="component" value="Unassembled WGS sequence"/>
</dbReference>
<dbReference type="EMBL" id="CAUYUJ010014282">
    <property type="protein sequence ID" value="CAK0839298.1"/>
    <property type="molecule type" value="Genomic_DNA"/>
</dbReference>
<name>A0ABN9T2W5_9DINO</name>
<proteinExistence type="predicted"/>
<accession>A0ABN9T2W5</accession>
<dbReference type="InterPro" id="IPR011990">
    <property type="entry name" value="TPR-like_helical_dom_sf"/>
</dbReference>
<protein>
    <recommendedName>
        <fullName evidence="3">SH3 domain-containing protein</fullName>
    </recommendedName>
</protein>
<dbReference type="SUPFAM" id="SSF48452">
    <property type="entry name" value="TPR-like"/>
    <property type="match status" value="3"/>
</dbReference>
<dbReference type="Gene3D" id="1.25.40.10">
    <property type="entry name" value="Tetratricopeptide repeat domain"/>
    <property type="match status" value="2"/>
</dbReference>
<dbReference type="PANTHER" id="PTHR10098:SF108">
    <property type="entry name" value="TETRATRICOPEPTIDE REPEAT PROTEIN 28"/>
    <property type="match status" value="1"/>
</dbReference>
<gene>
    <name evidence="1" type="ORF">PCOR1329_LOCUS35010</name>
</gene>
<sequence length="814" mass="82457">MADAAPVQDADVKYEVVGGADVGGAPVREGRSLTSKPLGKLGVGAVVSVAERAGERLRFQKLRGHGPAAGWVSARLLARAPRAREAEPGYLGSSLLANAEAAVEERGAERAAADAAAAGQDGAALVAAAVAQLTLGRARLLNGTAGRSACHECHACDVATAMGHPLLRARQLDGRPPGRTSEALATAARAKAGLSGDRDGLASCALLVAAARLAAGDGAGALAAASEASGLFEELGDRQMVASALTSCANARLLLRDAPAAQRAARDALAAFRALGDAPGAAAARSTLADAYATSQGPDQVARALLTDDLAHHRARGDKKGEAAVLLAQARGALAPGVGRGAAREAVARARRAARLLEEVGDRAGAASALEAAASGLLMQGDAAEEALAVAQEALAASRSAGNRECQVGVLSTLSSVHLARGQPDEARSNAEACQRLCRELGDKRSEARALVAAASASLAAGDAAAALEQAGEAASACRREGDGAGEARARHAAAQALASSRRPAAAAEAAREAAGLFRRAGDAHGEASALVALASLLLGGPGGAAEAVRCAERGRQLFLVLGDAPSQARAALLAAQALLLAGDAGGAASGAMQAVVLARDADDRPGEAQALYTAARAAVALGRHADAMRIAHEVEALFRALGCSDSEEVAAGLRRSIQRTLQAKVPSPTMRLRPAGGSPAGLRSLVQDSPNCIVWAPAISQQTYLMYCLELLQLVEELKGAPAKAQLLCAAQGVHSRLTGEPVPTRLEGVYGMSMWAVVRTIRLESPRLQITCCDLPAAATACEVAECLRCAMSDAGARGEVSYIVDRQRTLT</sequence>
<dbReference type="InterPro" id="IPR036291">
    <property type="entry name" value="NAD(P)-bd_dom_sf"/>
</dbReference>
<comment type="caution">
    <text evidence="1">The sequence shown here is derived from an EMBL/GenBank/DDBJ whole genome shotgun (WGS) entry which is preliminary data.</text>
</comment>
<keyword evidence="2" id="KW-1185">Reference proteome</keyword>
<reference evidence="1" key="1">
    <citation type="submission" date="2023-10" db="EMBL/GenBank/DDBJ databases">
        <authorList>
            <person name="Chen Y."/>
            <person name="Shah S."/>
            <person name="Dougan E. K."/>
            <person name="Thang M."/>
            <person name="Chan C."/>
        </authorList>
    </citation>
    <scope>NUCLEOTIDE SEQUENCE [LARGE SCALE GENOMIC DNA]</scope>
</reference>
<evidence type="ECO:0000313" key="2">
    <source>
        <dbReference type="Proteomes" id="UP001189429"/>
    </source>
</evidence>